<accession>A0A4P7UAR8</accession>
<dbReference type="GO" id="GO:0008168">
    <property type="term" value="F:methyltransferase activity"/>
    <property type="evidence" value="ECO:0007669"/>
    <property type="project" value="UniProtKB-KW"/>
</dbReference>
<gene>
    <name evidence="6" type="ORF">E2C04_00230</name>
    <name evidence="5" type="ORF">GCM10007231_07440</name>
</gene>
<dbReference type="OrthoDB" id="941586at2"/>
<keyword evidence="6" id="KW-0489">Methyltransferase</keyword>
<dbReference type="PANTHER" id="PTHR12714:SF24">
    <property type="entry name" value="SLR1182 PROTEIN"/>
    <property type="match status" value="1"/>
</dbReference>
<dbReference type="KEGG" id="ndp:E2C04_00230"/>
<dbReference type="AlphaFoldDB" id="A0A4P7UAR8"/>
<evidence type="ECO:0000256" key="1">
    <source>
        <dbReference type="ARBA" id="ARBA00004127"/>
    </source>
</evidence>
<organism evidence="6 7">
    <name type="scientific">Nocardioides daphniae</name>
    <dbReference type="NCBI Taxonomy" id="402297"/>
    <lineage>
        <taxon>Bacteria</taxon>
        <taxon>Bacillati</taxon>
        <taxon>Actinomycetota</taxon>
        <taxon>Actinomycetes</taxon>
        <taxon>Propionibacteriales</taxon>
        <taxon>Nocardioidaceae</taxon>
        <taxon>Nocardioides</taxon>
    </lineage>
</organism>
<name>A0A4P7UAR8_9ACTN</name>
<reference evidence="5" key="5">
    <citation type="submission" date="2024-05" db="EMBL/GenBank/DDBJ databases">
        <authorList>
            <person name="Sun Q."/>
            <person name="Sedlacek I."/>
        </authorList>
    </citation>
    <scope>NUCLEOTIDE SEQUENCE</scope>
    <source>
        <strain evidence="5">CCM 7403</strain>
    </source>
</reference>
<evidence type="ECO:0000313" key="7">
    <source>
        <dbReference type="Proteomes" id="UP000297025"/>
    </source>
</evidence>
<evidence type="ECO:0000313" key="6">
    <source>
        <dbReference type="EMBL" id="QCC76009.1"/>
    </source>
</evidence>
<keyword evidence="8" id="KW-1185">Reference proteome</keyword>
<evidence type="ECO:0000313" key="5">
    <source>
        <dbReference type="EMBL" id="GGD11185.1"/>
    </source>
</evidence>
<evidence type="ECO:0000256" key="4">
    <source>
        <dbReference type="ARBA" id="ARBA00023136"/>
    </source>
</evidence>
<reference evidence="5" key="2">
    <citation type="journal article" date="2014" name="Int. J. Syst. Evol. Microbiol.">
        <title>Complete genome of a new Firmicutes species belonging to the dominant human colonic microbiota ('Ruminococcus bicirculans') reveals two chromosomes and a selective capacity to utilize plant glucans.</title>
        <authorList>
            <consortium name="NISC Comparative Sequencing Program"/>
            <person name="Wegmann U."/>
            <person name="Louis P."/>
            <person name="Goesmann A."/>
            <person name="Henrissat B."/>
            <person name="Duncan S.H."/>
            <person name="Flint H.J."/>
        </authorList>
    </citation>
    <scope>NUCLEOTIDE SEQUENCE</scope>
    <source>
        <strain evidence="5">CCM 7403</strain>
    </source>
</reference>
<reference evidence="8" key="3">
    <citation type="journal article" date="2019" name="Int. J. Syst. Evol. Microbiol.">
        <title>The Global Catalogue of Microorganisms (GCM) 10K type strain sequencing project: providing services to taxonomists for standard genome sequencing and annotation.</title>
        <authorList>
            <consortium name="The Broad Institute Genomics Platform"/>
            <consortium name="The Broad Institute Genome Sequencing Center for Infectious Disease"/>
            <person name="Wu L."/>
            <person name="Ma J."/>
        </authorList>
    </citation>
    <scope>NUCLEOTIDE SEQUENCE [LARGE SCALE GENOMIC DNA]</scope>
    <source>
        <strain evidence="8">CCM 7403</strain>
    </source>
</reference>
<dbReference type="GO" id="GO:0032259">
    <property type="term" value="P:methylation"/>
    <property type="evidence" value="ECO:0007669"/>
    <property type="project" value="UniProtKB-KW"/>
</dbReference>
<dbReference type="EMBL" id="BMCK01000001">
    <property type="protein sequence ID" value="GGD11185.1"/>
    <property type="molecule type" value="Genomic_DNA"/>
</dbReference>
<keyword evidence="3" id="KW-1133">Transmembrane helix</keyword>
<sequence>MKNPPPLALMLTAAGLQRLLAEGTPTTRTSRLLATVLGAGASAALAAPVLEFRRHQTTVDPRDQADPTSLVTTGINAHTRNPMYLGMAGLLLANAVRRPTLRALLPLVAFITWINYRQIPVEESALQQRFGDDYRQYRTKVPRWIGISHRCDNAD</sequence>
<dbReference type="GO" id="GO:0012505">
    <property type="term" value="C:endomembrane system"/>
    <property type="evidence" value="ECO:0007669"/>
    <property type="project" value="UniProtKB-SubCell"/>
</dbReference>
<keyword evidence="6" id="KW-0808">Transferase</keyword>
<dbReference type="RefSeq" id="WP_135831059.1">
    <property type="nucleotide sequence ID" value="NZ_BMCK01000001.1"/>
</dbReference>
<reference evidence="6 7" key="1">
    <citation type="journal article" date="2008" name="Int. J. Syst. Evol. Microbiol.">
        <title>Nocardioides daphniae sp. nov., isolated from Daphnia cucullata (Crustacea: Cladocera).</title>
        <authorList>
            <person name="Toth E.M."/>
            <person name="Keki Z."/>
            <person name="Homonnay Z.G."/>
            <person name="Borsodi A.K."/>
            <person name="Marialigeti K."/>
            <person name="Schumann P."/>
        </authorList>
    </citation>
    <scope>NUCLEOTIDE SEQUENCE [LARGE SCALE GENOMIC DNA]</scope>
    <source>
        <strain evidence="6 7">JCM 16608</strain>
    </source>
</reference>
<evidence type="ECO:0000313" key="8">
    <source>
        <dbReference type="Proteomes" id="UP000630594"/>
    </source>
</evidence>
<reference evidence="6" key="4">
    <citation type="submission" date="2019-03" db="EMBL/GenBank/DDBJ databases">
        <authorList>
            <person name="Huang Y."/>
        </authorList>
    </citation>
    <scope>NUCLEOTIDE SEQUENCE</scope>
    <source>
        <strain evidence="6">JCM 16608</strain>
    </source>
</reference>
<dbReference type="EMBL" id="CP038462">
    <property type="protein sequence ID" value="QCC76009.1"/>
    <property type="molecule type" value="Genomic_DNA"/>
</dbReference>
<dbReference type="InterPro" id="IPR007318">
    <property type="entry name" value="Phopholipid_MeTrfase"/>
</dbReference>
<protein>
    <submittedName>
        <fullName evidence="6">Isoprenylcysteine carboxylmethyltransferase family protein</fullName>
    </submittedName>
    <submittedName>
        <fullName evidence="5">Membrane protein</fullName>
    </submittedName>
</protein>
<keyword evidence="2" id="KW-0812">Transmembrane</keyword>
<dbReference type="PANTHER" id="PTHR12714">
    <property type="entry name" value="PROTEIN-S ISOPRENYLCYSTEINE O-METHYLTRANSFERASE"/>
    <property type="match status" value="1"/>
</dbReference>
<keyword evidence="4" id="KW-0472">Membrane</keyword>
<dbReference type="Proteomes" id="UP000630594">
    <property type="component" value="Unassembled WGS sequence"/>
</dbReference>
<evidence type="ECO:0000256" key="3">
    <source>
        <dbReference type="ARBA" id="ARBA00022989"/>
    </source>
</evidence>
<dbReference type="Proteomes" id="UP000297025">
    <property type="component" value="Chromosome"/>
</dbReference>
<dbReference type="Pfam" id="PF04191">
    <property type="entry name" value="PEMT"/>
    <property type="match status" value="1"/>
</dbReference>
<evidence type="ECO:0000256" key="2">
    <source>
        <dbReference type="ARBA" id="ARBA00022692"/>
    </source>
</evidence>
<dbReference type="Gene3D" id="1.20.120.1630">
    <property type="match status" value="1"/>
</dbReference>
<proteinExistence type="predicted"/>
<comment type="subcellular location">
    <subcellularLocation>
        <location evidence="1">Endomembrane system</location>
        <topology evidence="1">Multi-pass membrane protein</topology>
    </subcellularLocation>
</comment>